<dbReference type="EMBL" id="FZRA01000003">
    <property type="protein sequence ID" value="SNU08455.1"/>
    <property type="molecule type" value="Genomic_DNA"/>
</dbReference>
<reference evidence="2 4" key="1">
    <citation type="submission" date="2016-10" db="EMBL/GenBank/DDBJ databases">
        <authorList>
            <person name="de Groot N.N."/>
        </authorList>
    </citation>
    <scope>NUCLEOTIDE SEQUENCE [LARGE SCALE GENOMIC DNA]</scope>
    <source>
        <strain evidence="2 4">Sb09</strain>
    </source>
</reference>
<dbReference type="PANTHER" id="PTHR37038">
    <property type="entry name" value="TRANSCRIPTIONAL REGULATOR-RELATED"/>
    <property type="match status" value="1"/>
</dbReference>
<dbReference type="Pfam" id="PF21259">
    <property type="entry name" value="Rgg_C"/>
    <property type="match status" value="1"/>
</dbReference>
<feature type="domain" description="HTH cro/C1-type" evidence="1">
    <location>
        <begin position="14"/>
        <end position="66"/>
    </location>
</feature>
<dbReference type="Proteomes" id="UP000183162">
    <property type="component" value="Unassembled WGS sequence"/>
</dbReference>
<dbReference type="InterPro" id="IPR010982">
    <property type="entry name" value="Lambda_DNA-bd_dom_sf"/>
</dbReference>
<reference evidence="3 5" key="2">
    <citation type="submission" date="2017-07" db="EMBL/GenBank/DDBJ databases">
        <authorList>
            <person name="Sun Z.S."/>
            <person name="Albrecht U."/>
            <person name="Echele G."/>
            <person name="Lee C.C."/>
        </authorList>
    </citation>
    <scope>NUCLEOTIDE SEQUENCE [LARGE SCALE GENOMIC DNA]</scope>
    <source>
        <strain evidence="3 5">AR3</strain>
    </source>
</reference>
<dbReference type="InterPro" id="IPR001387">
    <property type="entry name" value="Cro/C1-type_HTH"/>
</dbReference>
<accession>A0A1G9M6C0</accession>
<evidence type="ECO:0000313" key="2">
    <source>
        <dbReference type="EMBL" id="SDL69501.1"/>
    </source>
</evidence>
<name>A0A1G9M6C0_STREI</name>
<dbReference type="Gene3D" id="1.25.40.400">
    <property type="match status" value="1"/>
</dbReference>
<proteinExistence type="predicted"/>
<dbReference type="InterPro" id="IPR053163">
    <property type="entry name" value="HTH-type_regulator_Rgg"/>
</dbReference>
<dbReference type="AlphaFoldDB" id="A0A1G9M6C0"/>
<dbReference type="CDD" id="cd00093">
    <property type="entry name" value="HTH_XRE"/>
    <property type="match status" value="1"/>
</dbReference>
<evidence type="ECO:0000259" key="1">
    <source>
        <dbReference type="PROSITE" id="PS50943"/>
    </source>
</evidence>
<sequence>MDEKELMSLGELYRELRLARGLKLRDVAHDGLSVSQLSKFENGKSMLTADKLLTAISGIHMSFSEFGYALNHYRASSYHKIGNQLATLQIAGDIAGLKDMLKHFEASDYFDTYNRLTRIDIVSAIYSLDSSYEIKEDDKQFLTHYLYGIEQWTEYELYLFGNTMSILSNDDLIFLGKAFAERDEFYLALPQHKKAAQLTFINIILTLIERKQLYYTKYFLNKLESMINYQDMFTVIFLTFLKDTLAYLKGESDDVMPMRDCIEMVEKLGNSTMAKLLETHLETFLDLYKKD</sequence>
<protein>
    <submittedName>
        <fullName evidence="2">Transcriptional activator, Rgg/GadR/MutR family, C-terminal domain-containing protein</fullName>
    </submittedName>
</protein>
<dbReference type="GO" id="GO:0003677">
    <property type="term" value="F:DNA binding"/>
    <property type="evidence" value="ECO:0007669"/>
    <property type="project" value="InterPro"/>
</dbReference>
<dbReference type="Pfam" id="PF01381">
    <property type="entry name" value="HTH_3"/>
    <property type="match status" value="1"/>
</dbReference>
<dbReference type="SMART" id="SM00530">
    <property type="entry name" value="HTH_XRE"/>
    <property type="match status" value="1"/>
</dbReference>
<dbReference type="NCBIfam" id="TIGR01716">
    <property type="entry name" value="RGG_Cterm"/>
    <property type="match status" value="1"/>
</dbReference>
<dbReference type="InterPro" id="IPR010057">
    <property type="entry name" value="Transcription_activator_Rgg_C"/>
</dbReference>
<dbReference type="PANTHER" id="PTHR37038:SF12">
    <property type="entry name" value="TRANSCRIPTIONAL REGULATOR"/>
    <property type="match status" value="1"/>
</dbReference>
<evidence type="ECO:0000313" key="5">
    <source>
        <dbReference type="Proteomes" id="UP000214649"/>
    </source>
</evidence>
<evidence type="ECO:0000313" key="4">
    <source>
        <dbReference type="Proteomes" id="UP000183162"/>
    </source>
</evidence>
<dbReference type="EMBL" id="FNGX01000004">
    <property type="protein sequence ID" value="SDL69501.1"/>
    <property type="molecule type" value="Genomic_DNA"/>
</dbReference>
<gene>
    <name evidence="2" type="ORF">SAMN05216400_1366</name>
    <name evidence="3" type="ORF">SAMN05216470_1351</name>
</gene>
<evidence type="ECO:0000313" key="3">
    <source>
        <dbReference type="EMBL" id="SNU08455.1"/>
    </source>
</evidence>
<dbReference type="SUPFAM" id="SSF47413">
    <property type="entry name" value="lambda repressor-like DNA-binding domains"/>
    <property type="match status" value="1"/>
</dbReference>
<dbReference type="Gene3D" id="1.10.260.40">
    <property type="entry name" value="lambda repressor-like DNA-binding domains"/>
    <property type="match status" value="1"/>
</dbReference>
<dbReference type="PROSITE" id="PS50943">
    <property type="entry name" value="HTH_CROC1"/>
    <property type="match status" value="1"/>
</dbReference>
<dbReference type="Proteomes" id="UP000214649">
    <property type="component" value="Unassembled WGS sequence"/>
</dbReference>
<organism evidence="2 4">
    <name type="scientific">Streptococcus equinus</name>
    <name type="common">Streptococcus bovis</name>
    <dbReference type="NCBI Taxonomy" id="1335"/>
    <lineage>
        <taxon>Bacteria</taxon>
        <taxon>Bacillati</taxon>
        <taxon>Bacillota</taxon>
        <taxon>Bacilli</taxon>
        <taxon>Lactobacillales</taxon>
        <taxon>Streptococcaceae</taxon>
        <taxon>Streptococcus</taxon>
    </lineage>
</organism>